<dbReference type="InterPro" id="IPR020904">
    <property type="entry name" value="Sc_DH/Rdtase_CS"/>
</dbReference>
<name>A0A0X8JGW4_ACTRD</name>
<evidence type="ECO:0000313" key="3">
    <source>
        <dbReference type="EMBL" id="AMD88599.1"/>
    </source>
</evidence>
<gene>
    <name evidence="3" type="ORF">AXF14_11680</name>
</gene>
<dbReference type="PROSITE" id="PS00061">
    <property type="entry name" value="ADH_SHORT"/>
    <property type="match status" value="1"/>
</dbReference>
<keyword evidence="4" id="KW-1185">Reference proteome</keyword>
<sequence length="221" mass="21832">MGAGVAAALAAQGDRVAGLSRSGTAPDGVLALAVDVTDPGAVDEAVRRVAEAHGDVEVLVAAAGTSLDALAARTRPADWDRVLATNLTGSMNAARAVLPGMMRARSGRVVLVSSVMAARGGAGLAAYGASKGGVEGLARSLAREVAPRGITVNAVAPGFVDTALTDSLSTSAREEYLAAIPLGRTATLEEVVAPILFLASPGSSYVTGAVLGVDGGLGMGR</sequence>
<dbReference type="PANTHER" id="PTHR42760">
    <property type="entry name" value="SHORT-CHAIN DEHYDROGENASES/REDUCTASES FAMILY MEMBER"/>
    <property type="match status" value="1"/>
</dbReference>
<dbReference type="InterPro" id="IPR002347">
    <property type="entry name" value="SDR_fam"/>
</dbReference>
<dbReference type="GO" id="GO:0030497">
    <property type="term" value="P:fatty acid elongation"/>
    <property type="evidence" value="ECO:0007669"/>
    <property type="project" value="TreeGrafter"/>
</dbReference>
<proteinExistence type="inferred from homology"/>
<keyword evidence="2" id="KW-0560">Oxidoreductase</keyword>
<dbReference type="FunFam" id="3.40.50.720:FF:000173">
    <property type="entry name" value="3-oxoacyl-[acyl-carrier protein] reductase"/>
    <property type="match status" value="1"/>
</dbReference>
<evidence type="ECO:0000256" key="2">
    <source>
        <dbReference type="ARBA" id="ARBA00023002"/>
    </source>
</evidence>
<organism evidence="3 4">
    <name type="scientific">Actinomyces radicidentis</name>
    <dbReference type="NCBI Taxonomy" id="111015"/>
    <lineage>
        <taxon>Bacteria</taxon>
        <taxon>Bacillati</taxon>
        <taxon>Actinomycetota</taxon>
        <taxon>Actinomycetes</taxon>
        <taxon>Actinomycetales</taxon>
        <taxon>Actinomycetaceae</taxon>
        <taxon>Actinomyces</taxon>
    </lineage>
</organism>
<reference evidence="4" key="1">
    <citation type="submission" date="2016-02" db="EMBL/GenBank/DDBJ databases">
        <authorList>
            <person name="Holder M.E."/>
            <person name="Ajami N.J."/>
            <person name="Petrosino J.F."/>
        </authorList>
    </citation>
    <scope>NUCLEOTIDE SEQUENCE [LARGE SCALE GENOMIC DNA]</scope>
    <source>
        <strain evidence="4">CCUG 36733</strain>
    </source>
</reference>
<dbReference type="Pfam" id="PF13561">
    <property type="entry name" value="adh_short_C2"/>
    <property type="match status" value="1"/>
</dbReference>
<dbReference type="PRINTS" id="PR00080">
    <property type="entry name" value="SDRFAMILY"/>
</dbReference>
<dbReference type="GO" id="GO:0016616">
    <property type="term" value="F:oxidoreductase activity, acting on the CH-OH group of donors, NAD or NADP as acceptor"/>
    <property type="evidence" value="ECO:0007669"/>
    <property type="project" value="TreeGrafter"/>
</dbReference>
<dbReference type="STRING" id="111015.AXF14_11680"/>
<dbReference type="SUPFAM" id="SSF51735">
    <property type="entry name" value="NAD(P)-binding Rossmann-fold domains"/>
    <property type="match status" value="1"/>
</dbReference>
<dbReference type="PANTHER" id="PTHR42760:SF40">
    <property type="entry name" value="3-OXOACYL-[ACYL-CARRIER-PROTEIN] REDUCTASE, CHLOROPLASTIC"/>
    <property type="match status" value="1"/>
</dbReference>
<dbReference type="InterPro" id="IPR036291">
    <property type="entry name" value="NAD(P)-bd_dom_sf"/>
</dbReference>
<comment type="similarity">
    <text evidence="1">Belongs to the short-chain dehydrogenases/reductases (SDR) family.</text>
</comment>
<evidence type="ECO:0000313" key="4">
    <source>
        <dbReference type="Proteomes" id="UP000065220"/>
    </source>
</evidence>
<protein>
    <submittedName>
        <fullName evidence="3">3-oxoacyl-ACP reductase</fullName>
    </submittedName>
</protein>
<dbReference type="Proteomes" id="UP000065220">
    <property type="component" value="Chromosome"/>
</dbReference>
<evidence type="ECO:0000256" key="1">
    <source>
        <dbReference type="ARBA" id="ARBA00006484"/>
    </source>
</evidence>
<dbReference type="Gene3D" id="3.40.50.720">
    <property type="entry name" value="NAD(P)-binding Rossmann-like Domain"/>
    <property type="match status" value="1"/>
</dbReference>
<dbReference type="KEGG" id="ard:AXF14_11680"/>
<dbReference type="AlphaFoldDB" id="A0A0X8JGW4"/>
<dbReference type="EMBL" id="CP014228">
    <property type="protein sequence ID" value="AMD88599.1"/>
    <property type="molecule type" value="Genomic_DNA"/>
</dbReference>
<accession>A0A0X8JGW4</accession>
<dbReference type="PRINTS" id="PR00081">
    <property type="entry name" value="GDHRDH"/>
</dbReference>